<sequence>MPRPADLACDDFEIHVDQSCLNTPMDEQAATNISEVVEPRDQNDAVPDTKANNNPAESGKTESATAAEEKAGEGTDANATKPEAGQENDAADTPQEPPAGHVKESNTEEHTYSDDVSEAPEHAEPAEGLEGDAGGDSSSQQEDDVFSDHSPRSSMGSVDIGEGGEKPEGDDGKSHDDYGRSARISGISDFSNLDSNLDEDDVFVPETRGTPRHAFRTTSTVRAMQMSSPTASVFSTPRSSGGSKRPMAIPPHSAPRLSSPGGSTQYSPKGRSTPTRFKVKKEPAPLVLLHATLLPLRWTWGDILDEGFGIPAEDGSDVGCFKASEDLKRLRDNWKELQDRMGDTVLERGILLPHPQSDYEVLEERLLEALELPMRRRARILECGHYLGPSNMTYVESSEDDTTTDESDGDYAATPSRQTRRRNGAGGREARHWCGTCRSDIKYEALGPGKVFRVKIYASNGLMRAGAWEACWKEMERVDAEIEPVLEPALQTELEQLETWQAAEHQRREDEFDRRASEEFSRHAEGDVDQRTDEELMREAEAHLAAAEAEAAAREAEFEPEQTHEDGEDGIQEDEKQEDSFADETVHRESLDPQDFPTSPPPMDAPSSSGQEHHDEEETEGDTDSVAAELDAERRRRDEERLREIYGQSPSASARRESVDFRLHGSRVSSPAPAPRSPRHSVLSSPSRRESLLSDNLEGRPSGHRDSMLSGSHGAQSPGGGRDSQQRMRPDESMGMGEDGFMPPRSPVSPSVRSFDQRSQSAGSQSRRSMRVALHEQHAPRPSHPLRRETHQSDQSLPHDQQSSYRQGSPHPHQQPAAGYPPDQHPPPQQQQQQQRRRGDESFSELLMEAASVMLRDRKNVAIAALGFLVLIFAMRSPSAAVSYSAAEREADMMRTLYMQQQLQLQQQQQQQFLQQQQQQQHHKQQHHQQESAATPLPAEVVSALGSSSAPAVEIAQTAAKPAPEPAMGPENSPEPAPKDSQHGEGPVAAAVPPAEKEVVKVYETVTETVKITATESVAEPTAAATEPEPEAEGASAPLQGPIEAEAAAASDTIDGGPEADASELAELLDKTAPEPVEVPIDAEEEKPAREKAGLEVDGQQALEPELEAGDWEFVAGDHDEL</sequence>
<evidence type="ECO:0000313" key="3">
    <source>
        <dbReference type="EnsemblFungi" id="EJT76502"/>
    </source>
</evidence>
<feature type="compositionally biased region" description="Polar residues" evidence="1">
    <location>
        <begin position="216"/>
        <end position="242"/>
    </location>
</feature>
<proteinExistence type="predicted"/>
<feature type="region of interest" description="Disordered" evidence="1">
    <location>
        <begin position="392"/>
        <end position="428"/>
    </location>
</feature>
<reference evidence="4" key="1">
    <citation type="submission" date="2010-07" db="EMBL/GenBank/DDBJ databases">
        <title>The genome sequence of Gaeumannomyces graminis var. tritici strain R3-111a-1.</title>
        <authorList>
            <consortium name="The Broad Institute Genome Sequencing Platform"/>
            <person name="Ma L.-J."/>
            <person name="Dead R."/>
            <person name="Young S."/>
            <person name="Zeng Q."/>
            <person name="Koehrsen M."/>
            <person name="Alvarado L."/>
            <person name="Berlin A."/>
            <person name="Chapman S.B."/>
            <person name="Chen Z."/>
            <person name="Freedman E."/>
            <person name="Gellesch M."/>
            <person name="Goldberg J."/>
            <person name="Griggs A."/>
            <person name="Gujja S."/>
            <person name="Heilman E.R."/>
            <person name="Heiman D."/>
            <person name="Hepburn T."/>
            <person name="Howarth C."/>
            <person name="Jen D."/>
            <person name="Larson L."/>
            <person name="Mehta T."/>
            <person name="Neiman D."/>
            <person name="Pearson M."/>
            <person name="Roberts A."/>
            <person name="Saif S."/>
            <person name="Shea T."/>
            <person name="Shenoy N."/>
            <person name="Sisk P."/>
            <person name="Stolte C."/>
            <person name="Sykes S."/>
            <person name="Walk T."/>
            <person name="White J."/>
            <person name="Yandava C."/>
            <person name="Haas B."/>
            <person name="Nusbaum C."/>
            <person name="Birren B."/>
        </authorList>
    </citation>
    <scope>NUCLEOTIDE SEQUENCE [LARGE SCALE GENOMIC DNA]</scope>
    <source>
        <strain evidence="4">R3-111a-1</strain>
    </source>
</reference>
<dbReference type="EMBL" id="GL385397">
    <property type="protein sequence ID" value="EJT76502.1"/>
    <property type="molecule type" value="Genomic_DNA"/>
</dbReference>
<reference evidence="2" key="3">
    <citation type="submission" date="2010-09" db="EMBL/GenBank/DDBJ databases">
        <title>Annotation of Gaeumannomyces graminis var. tritici R3-111a-1.</title>
        <authorList>
            <consortium name="The Broad Institute Genome Sequencing Platform"/>
            <person name="Ma L.-J."/>
            <person name="Dead R."/>
            <person name="Young S.K."/>
            <person name="Zeng Q."/>
            <person name="Gargeya S."/>
            <person name="Fitzgerald M."/>
            <person name="Haas B."/>
            <person name="Abouelleil A."/>
            <person name="Alvarado L."/>
            <person name="Arachchi H.M."/>
            <person name="Berlin A."/>
            <person name="Brown A."/>
            <person name="Chapman S.B."/>
            <person name="Chen Z."/>
            <person name="Dunbar C."/>
            <person name="Freedman E."/>
            <person name="Gearin G."/>
            <person name="Gellesch M."/>
            <person name="Goldberg J."/>
            <person name="Griggs A."/>
            <person name="Gujja S."/>
            <person name="Heiman D."/>
            <person name="Howarth C."/>
            <person name="Larson L."/>
            <person name="Lui A."/>
            <person name="MacDonald P.J.P."/>
            <person name="Mehta T."/>
            <person name="Montmayeur A."/>
            <person name="Murphy C."/>
            <person name="Neiman D."/>
            <person name="Pearson M."/>
            <person name="Priest M."/>
            <person name="Roberts A."/>
            <person name="Saif S."/>
            <person name="Shea T."/>
            <person name="Shenoy N."/>
            <person name="Sisk P."/>
            <person name="Stolte C."/>
            <person name="Sykes S."/>
            <person name="Yandava C."/>
            <person name="Wortman J."/>
            <person name="Nusbaum C."/>
            <person name="Birren B."/>
        </authorList>
    </citation>
    <scope>NUCLEOTIDE SEQUENCE</scope>
    <source>
        <strain evidence="2">R3-111a-1</strain>
    </source>
</reference>
<feature type="compositionally biased region" description="Basic and acidic residues" evidence="1">
    <location>
        <begin position="654"/>
        <end position="663"/>
    </location>
</feature>
<feature type="compositionally biased region" description="Basic and acidic residues" evidence="1">
    <location>
        <begin position="1086"/>
        <end position="1095"/>
    </location>
</feature>
<dbReference type="eggNOG" id="ENOG502SAW3">
    <property type="taxonomic scope" value="Eukaryota"/>
</dbReference>
<feature type="region of interest" description="Disordered" evidence="1">
    <location>
        <begin position="915"/>
        <end position="996"/>
    </location>
</feature>
<feature type="compositionally biased region" description="Low complexity" evidence="1">
    <location>
        <begin position="56"/>
        <end position="66"/>
    </location>
</feature>
<dbReference type="RefSeq" id="XP_009222502.1">
    <property type="nucleotide sequence ID" value="XM_009224238.1"/>
</dbReference>
<organism evidence="2">
    <name type="scientific">Gaeumannomyces tritici (strain R3-111a-1)</name>
    <name type="common">Wheat and barley take-all root rot fungus</name>
    <name type="synonym">Gaeumannomyces graminis var. tritici</name>
    <dbReference type="NCBI Taxonomy" id="644352"/>
    <lineage>
        <taxon>Eukaryota</taxon>
        <taxon>Fungi</taxon>
        <taxon>Dikarya</taxon>
        <taxon>Ascomycota</taxon>
        <taxon>Pezizomycotina</taxon>
        <taxon>Sordariomycetes</taxon>
        <taxon>Sordariomycetidae</taxon>
        <taxon>Magnaporthales</taxon>
        <taxon>Magnaporthaceae</taxon>
        <taxon>Gaeumannomyces</taxon>
    </lineage>
</organism>
<feature type="compositionally biased region" description="Basic and acidic residues" evidence="1">
    <location>
        <begin position="551"/>
        <end position="565"/>
    </location>
</feature>
<dbReference type="PANTHER" id="PTHR46007">
    <property type="entry name" value="MEDIATOR OF RNA POLYMERASE II TRANSCRIPTION SUBUNIT 12"/>
    <property type="match status" value="1"/>
</dbReference>
<evidence type="ECO:0000256" key="1">
    <source>
        <dbReference type="SAM" id="MobiDB-lite"/>
    </source>
</evidence>
<dbReference type="PANTHER" id="PTHR46007:SF8">
    <property type="entry name" value="C2H2-TYPE DOMAIN-CONTAINING PROTEIN"/>
    <property type="match status" value="1"/>
</dbReference>
<dbReference type="GO" id="GO:0045944">
    <property type="term" value="P:positive regulation of transcription by RNA polymerase II"/>
    <property type="evidence" value="ECO:0007669"/>
    <property type="project" value="TreeGrafter"/>
</dbReference>
<evidence type="ECO:0000313" key="4">
    <source>
        <dbReference type="Proteomes" id="UP000006039"/>
    </source>
</evidence>
<dbReference type="GO" id="GO:0003713">
    <property type="term" value="F:transcription coactivator activity"/>
    <property type="evidence" value="ECO:0007669"/>
    <property type="project" value="TreeGrafter"/>
</dbReference>
<feature type="compositionally biased region" description="Basic and acidic residues" evidence="1">
    <location>
        <begin position="504"/>
        <end position="542"/>
    </location>
</feature>
<reference evidence="3" key="4">
    <citation type="journal article" date="2015" name="G3 (Bethesda)">
        <title>Genome sequences of three phytopathogenic species of the Magnaporthaceae family of fungi.</title>
        <authorList>
            <person name="Okagaki L.H."/>
            <person name="Nunes C.C."/>
            <person name="Sailsbery J."/>
            <person name="Clay B."/>
            <person name="Brown D."/>
            <person name="John T."/>
            <person name="Oh Y."/>
            <person name="Young N."/>
            <person name="Fitzgerald M."/>
            <person name="Haas B.J."/>
            <person name="Zeng Q."/>
            <person name="Young S."/>
            <person name="Adiconis X."/>
            <person name="Fan L."/>
            <person name="Levin J.Z."/>
            <person name="Mitchell T.K."/>
            <person name="Okubara P.A."/>
            <person name="Farman M.L."/>
            <person name="Kohn L.M."/>
            <person name="Birren B."/>
            <person name="Ma L.-J."/>
            <person name="Dean R.A."/>
        </authorList>
    </citation>
    <scope>NUCLEOTIDE SEQUENCE</scope>
    <source>
        <strain evidence="3">R3-111a-1</strain>
    </source>
</reference>
<keyword evidence="4" id="KW-1185">Reference proteome</keyword>
<feature type="compositionally biased region" description="Acidic residues" evidence="1">
    <location>
        <begin position="397"/>
        <end position="409"/>
    </location>
</feature>
<dbReference type="HOGENOM" id="CLU_006185_1_0_1"/>
<feature type="region of interest" description="Disordered" evidence="1">
    <location>
        <begin position="502"/>
        <end position="841"/>
    </location>
</feature>
<gene>
    <name evidence="3" type="primary">20346879</name>
    <name evidence="2" type="ORF">GGTG_06421</name>
</gene>
<reference evidence="2" key="2">
    <citation type="submission" date="2010-07" db="EMBL/GenBank/DDBJ databases">
        <authorList>
            <consortium name="The Broad Institute Genome Sequencing Platform"/>
            <consortium name="Broad Institute Genome Sequencing Center for Infectious Disease"/>
            <person name="Ma L.-J."/>
            <person name="Dead R."/>
            <person name="Young S."/>
            <person name="Zeng Q."/>
            <person name="Koehrsen M."/>
            <person name="Alvarado L."/>
            <person name="Berlin A."/>
            <person name="Chapman S.B."/>
            <person name="Chen Z."/>
            <person name="Freedman E."/>
            <person name="Gellesch M."/>
            <person name="Goldberg J."/>
            <person name="Griggs A."/>
            <person name="Gujja S."/>
            <person name="Heilman E.R."/>
            <person name="Heiman D."/>
            <person name="Hepburn T."/>
            <person name="Howarth C."/>
            <person name="Jen D."/>
            <person name="Larson L."/>
            <person name="Mehta T."/>
            <person name="Neiman D."/>
            <person name="Pearson M."/>
            <person name="Roberts A."/>
            <person name="Saif S."/>
            <person name="Shea T."/>
            <person name="Shenoy N."/>
            <person name="Sisk P."/>
            <person name="Stolte C."/>
            <person name="Sykes S."/>
            <person name="Walk T."/>
            <person name="White J."/>
            <person name="Yandava C."/>
            <person name="Haas B."/>
            <person name="Nusbaum C."/>
            <person name="Birren B."/>
        </authorList>
    </citation>
    <scope>NUCLEOTIDE SEQUENCE</scope>
    <source>
        <strain evidence="2">R3-111a-1</strain>
    </source>
</reference>
<evidence type="ECO:0008006" key="5">
    <source>
        <dbReference type="Google" id="ProtNLM"/>
    </source>
</evidence>
<dbReference type="AlphaFoldDB" id="J3NYR9"/>
<dbReference type="EnsemblFungi" id="EJT76502">
    <property type="protein sequence ID" value="EJT76502"/>
    <property type="gene ID" value="GGTG_06421"/>
</dbReference>
<feature type="region of interest" description="Disordered" evidence="1">
    <location>
        <begin position="23"/>
        <end position="276"/>
    </location>
</feature>
<feature type="compositionally biased region" description="Basic and acidic residues" evidence="1">
    <location>
        <begin position="163"/>
        <end position="180"/>
    </location>
</feature>
<feature type="compositionally biased region" description="Low complexity" evidence="1">
    <location>
        <begin position="984"/>
        <end position="994"/>
    </location>
</feature>
<dbReference type="Proteomes" id="UP000006039">
    <property type="component" value="Unassembled WGS sequence"/>
</dbReference>
<name>J3NYR9_GAET3</name>
<dbReference type="InterPro" id="IPR051647">
    <property type="entry name" value="Mediator_comp_sub12"/>
</dbReference>
<reference evidence="3" key="5">
    <citation type="submission" date="2018-04" db="UniProtKB">
        <authorList>
            <consortium name="EnsemblFungi"/>
        </authorList>
    </citation>
    <scope>IDENTIFICATION</scope>
    <source>
        <strain evidence="3">R3-111a-1</strain>
    </source>
</reference>
<dbReference type="STRING" id="644352.J3NYR9"/>
<accession>J3NYR9</accession>
<evidence type="ECO:0000313" key="2">
    <source>
        <dbReference type="EMBL" id="EJT76502.1"/>
    </source>
</evidence>
<dbReference type="OrthoDB" id="5369448at2759"/>
<feature type="compositionally biased region" description="Polar residues" evidence="1">
    <location>
        <begin position="793"/>
        <end position="807"/>
    </location>
</feature>
<feature type="compositionally biased region" description="Polar residues" evidence="1">
    <location>
        <begin position="260"/>
        <end position="275"/>
    </location>
</feature>
<dbReference type="GeneID" id="20346879"/>
<feature type="compositionally biased region" description="Basic and acidic residues" evidence="1">
    <location>
        <begin position="631"/>
        <end position="644"/>
    </location>
</feature>
<dbReference type="VEuPathDB" id="FungiDB:GGTG_06421"/>
<dbReference type="GO" id="GO:0016592">
    <property type="term" value="C:mediator complex"/>
    <property type="evidence" value="ECO:0007669"/>
    <property type="project" value="TreeGrafter"/>
</dbReference>
<feature type="compositionally biased region" description="Acidic residues" evidence="1">
    <location>
        <begin position="566"/>
        <end position="582"/>
    </location>
</feature>
<protein>
    <recommendedName>
        <fullName evidence="5">Pathway-specific nitrogen regulator</fullName>
    </recommendedName>
</protein>
<feature type="compositionally biased region" description="Basic and acidic residues" evidence="1">
    <location>
        <begin position="687"/>
        <end position="707"/>
    </location>
</feature>
<feature type="compositionally biased region" description="Low complexity" evidence="1">
    <location>
        <begin position="748"/>
        <end position="767"/>
    </location>
</feature>
<feature type="compositionally biased region" description="Basic and acidic residues" evidence="1">
    <location>
        <begin position="101"/>
        <end position="125"/>
    </location>
</feature>
<feature type="compositionally biased region" description="Low complexity" evidence="1">
    <location>
        <begin position="1011"/>
        <end position="1038"/>
    </location>
</feature>
<feature type="region of interest" description="Disordered" evidence="1">
    <location>
        <begin position="1011"/>
        <end position="1122"/>
    </location>
</feature>